<feature type="compositionally biased region" description="Basic residues" evidence="1">
    <location>
        <begin position="1"/>
        <end position="18"/>
    </location>
</feature>
<dbReference type="AlphaFoldDB" id="A0A1Q9CTG0"/>
<protein>
    <submittedName>
        <fullName evidence="2">Uncharacterized protein</fullName>
    </submittedName>
</protein>
<name>A0A1Q9CTG0_SYMMI</name>
<evidence type="ECO:0000313" key="2">
    <source>
        <dbReference type="EMBL" id="OLP86210.1"/>
    </source>
</evidence>
<organism evidence="2 3">
    <name type="scientific">Symbiodinium microadriaticum</name>
    <name type="common">Dinoflagellate</name>
    <name type="synonym">Zooxanthella microadriatica</name>
    <dbReference type="NCBI Taxonomy" id="2951"/>
    <lineage>
        <taxon>Eukaryota</taxon>
        <taxon>Sar</taxon>
        <taxon>Alveolata</taxon>
        <taxon>Dinophyceae</taxon>
        <taxon>Suessiales</taxon>
        <taxon>Symbiodiniaceae</taxon>
        <taxon>Symbiodinium</taxon>
    </lineage>
</organism>
<evidence type="ECO:0000256" key="1">
    <source>
        <dbReference type="SAM" id="MobiDB-lite"/>
    </source>
</evidence>
<dbReference type="OrthoDB" id="428228at2759"/>
<feature type="region of interest" description="Disordered" evidence="1">
    <location>
        <begin position="1"/>
        <end position="20"/>
    </location>
</feature>
<dbReference type="EMBL" id="LSRX01000929">
    <property type="protein sequence ID" value="OLP86210.1"/>
    <property type="molecule type" value="Genomic_DNA"/>
</dbReference>
<dbReference type="Proteomes" id="UP000186817">
    <property type="component" value="Unassembled WGS sequence"/>
</dbReference>
<comment type="caution">
    <text evidence="2">The sequence shown here is derived from an EMBL/GenBank/DDBJ whole genome shotgun (WGS) entry which is preliminary data.</text>
</comment>
<gene>
    <name evidence="2" type="ORF">AK812_SmicGene32712</name>
</gene>
<accession>A0A1Q9CTG0</accession>
<keyword evidence="3" id="KW-1185">Reference proteome</keyword>
<reference evidence="2 3" key="1">
    <citation type="submission" date="2016-02" db="EMBL/GenBank/DDBJ databases">
        <title>Genome analysis of coral dinoflagellate symbionts highlights evolutionary adaptations to a symbiotic lifestyle.</title>
        <authorList>
            <person name="Aranda M."/>
            <person name="Li Y."/>
            <person name="Liew Y.J."/>
            <person name="Baumgarten S."/>
            <person name="Simakov O."/>
            <person name="Wilson M."/>
            <person name="Piel J."/>
            <person name="Ashoor H."/>
            <person name="Bougouffa S."/>
            <person name="Bajic V.B."/>
            <person name="Ryu T."/>
            <person name="Ravasi T."/>
            <person name="Bayer T."/>
            <person name="Micklem G."/>
            <person name="Kim H."/>
            <person name="Bhak J."/>
            <person name="Lajeunesse T.C."/>
            <person name="Voolstra C.R."/>
        </authorList>
    </citation>
    <scope>NUCLEOTIDE SEQUENCE [LARGE SCALE GENOMIC DNA]</scope>
    <source>
        <strain evidence="2 3">CCMP2467</strain>
    </source>
</reference>
<proteinExistence type="predicted"/>
<sequence length="310" mass="34195">MKRPAAAASRKHVRKGTLKKPAAAPVAYDVQIAARGERLDRGEVPQDQGAEFLCPVVMSQLYHVSLIWATLAKYHGKFDRVYRRRDDAKLMGLTDRTKAFVREYCSKHPSARIQQLLQEIQRRKLQKHPPAEKLVQQRGNLGRGSRTGLSLGKMTEWNSADYDHFFETAPRFADNRASPHFEKLCLVLGEAGPELFLAVAVPALVGLGGWAALGPLDLDGAERSNTFARLSTVMGTVAPTSCPDRSRSRKVVLLVDRPAQAPAEAPSVPVREAKCLLGTLLFVERPAQAARQLAQKLGELHSLCLKAHIN</sequence>
<evidence type="ECO:0000313" key="3">
    <source>
        <dbReference type="Proteomes" id="UP000186817"/>
    </source>
</evidence>